<accession>A0A4Q1RHI7</accession>
<evidence type="ECO:0000313" key="10">
    <source>
        <dbReference type="Proteomes" id="UP000290106"/>
    </source>
</evidence>
<dbReference type="AlphaFoldDB" id="A0A4Q1RHI7"/>
<feature type="compositionally biased region" description="Low complexity" evidence="7">
    <location>
        <begin position="290"/>
        <end position="307"/>
    </location>
</feature>
<dbReference type="Gene3D" id="2.40.10.350">
    <property type="entry name" value="Rod shape-determining protein MreC, domain 2"/>
    <property type="match status" value="1"/>
</dbReference>
<evidence type="ECO:0000256" key="3">
    <source>
        <dbReference type="ARBA" id="ARBA00022960"/>
    </source>
</evidence>
<dbReference type="InterPro" id="IPR042175">
    <property type="entry name" value="Cell/Rod_MreC_2"/>
</dbReference>
<evidence type="ECO:0000256" key="7">
    <source>
        <dbReference type="SAM" id="MobiDB-lite"/>
    </source>
</evidence>
<keyword evidence="3 5" id="KW-0133">Cell shape</keyword>
<evidence type="ECO:0000313" key="9">
    <source>
        <dbReference type="EMBL" id="RXS75089.1"/>
    </source>
</evidence>
<dbReference type="PIRSF" id="PIRSF038471">
    <property type="entry name" value="MreC"/>
    <property type="match status" value="1"/>
</dbReference>
<dbReference type="InterPro" id="IPR042177">
    <property type="entry name" value="Cell/Rod_1"/>
</dbReference>
<keyword evidence="6" id="KW-0175">Coiled coil</keyword>
<comment type="similarity">
    <text evidence="1 5">Belongs to the MreC family.</text>
</comment>
<dbReference type="Proteomes" id="UP000290106">
    <property type="component" value="Unassembled WGS sequence"/>
</dbReference>
<dbReference type="Pfam" id="PF04085">
    <property type="entry name" value="MreC"/>
    <property type="match status" value="1"/>
</dbReference>
<evidence type="ECO:0000256" key="5">
    <source>
        <dbReference type="PIRNR" id="PIRNR038471"/>
    </source>
</evidence>
<evidence type="ECO:0000256" key="4">
    <source>
        <dbReference type="ARBA" id="ARBA00032089"/>
    </source>
</evidence>
<proteinExistence type="inferred from homology"/>
<comment type="function">
    <text evidence="5">Involved in formation and maintenance of cell shape.</text>
</comment>
<dbReference type="PANTHER" id="PTHR34138:SF1">
    <property type="entry name" value="CELL SHAPE-DETERMINING PROTEIN MREC"/>
    <property type="match status" value="1"/>
</dbReference>
<feature type="region of interest" description="Disordered" evidence="7">
    <location>
        <begin position="280"/>
        <end position="314"/>
    </location>
</feature>
<keyword evidence="10" id="KW-1185">Reference proteome</keyword>
<reference evidence="9 10" key="1">
    <citation type="submission" date="2019-01" db="EMBL/GenBank/DDBJ databases">
        <title>Blautia sp. nov. KGMB01111 isolated human feces.</title>
        <authorList>
            <person name="Park J.-E."/>
            <person name="Kim J.-S."/>
            <person name="Park S.-H."/>
        </authorList>
    </citation>
    <scope>NUCLEOTIDE SEQUENCE [LARGE SCALE GENOMIC DNA]</scope>
    <source>
        <strain evidence="9 10">KGMB01111</strain>
    </source>
</reference>
<feature type="coiled-coil region" evidence="6">
    <location>
        <begin position="71"/>
        <end position="108"/>
    </location>
</feature>
<evidence type="ECO:0000259" key="8">
    <source>
        <dbReference type="Pfam" id="PF04085"/>
    </source>
</evidence>
<dbReference type="GO" id="GO:0005886">
    <property type="term" value="C:plasma membrane"/>
    <property type="evidence" value="ECO:0007669"/>
    <property type="project" value="TreeGrafter"/>
</dbReference>
<dbReference type="EMBL" id="SDKC01000001">
    <property type="protein sequence ID" value="RXS75089.1"/>
    <property type="molecule type" value="Genomic_DNA"/>
</dbReference>
<gene>
    <name evidence="9" type="primary">mreC</name>
    <name evidence="9" type="ORF">ETP43_07570</name>
</gene>
<evidence type="ECO:0000256" key="2">
    <source>
        <dbReference type="ARBA" id="ARBA00013855"/>
    </source>
</evidence>
<dbReference type="Gene3D" id="2.40.10.340">
    <property type="entry name" value="Rod shape-determining protein MreC, domain 1"/>
    <property type="match status" value="1"/>
</dbReference>
<feature type="domain" description="Rod shape-determining protein MreC beta-barrel core" evidence="8">
    <location>
        <begin position="125"/>
        <end position="276"/>
    </location>
</feature>
<dbReference type="InterPro" id="IPR007221">
    <property type="entry name" value="MreC"/>
</dbReference>
<dbReference type="InterPro" id="IPR055342">
    <property type="entry name" value="MreC_beta-barrel_core"/>
</dbReference>
<protein>
    <recommendedName>
        <fullName evidence="2 5">Cell shape-determining protein MreC</fullName>
    </recommendedName>
    <alternativeName>
        <fullName evidence="4 5">Cell shape protein MreC</fullName>
    </alternativeName>
</protein>
<dbReference type="OrthoDB" id="9792313at2"/>
<dbReference type="PANTHER" id="PTHR34138">
    <property type="entry name" value="CELL SHAPE-DETERMINING PROTEIN MREC"/>
    <property type="match status" value="1"/>
</dbReference>
<comment type="caution">
    <text evidence="9">The sequence shown here is derived from an EMBL/GenBank/DDBJ whole genome shotgun (WGS) entry which is preliminary data.</text>
</comment>
<dbReference type="GO" id="GO:0008360">
    <property type="term" value="P:regulation of cell shape"/>
    <property type="evidence" value="ECO:0007669"/>
    <property type="project" value="UniProtKB-KW"/>
</dbReference>
<organism evidence="9 10">
    <name type="scientific">Blautia faecicola</name>
    <dbReference type="NCBI Taxonomy" id="2509240"/>
    <lineage>
        <taxon>Bacteria</taxon>
        <taxon>Bacillati</taxon>
        <taxon>Bacillota</taxon>
        <taxon>Clostridia</taxon>
        <taxon>Lachnospirales</taxon>
        <taxon>Lachnospiraceae</taxon>
        <taxon>Blautia</taxon>
    </lineage>
</organism>
<evidence type="ECO:0000256" key="6">
    <source>
        <dbReference type="SAM" id="Coils"/>
    </source>
</evidence>
<name>A0A4Q1RHI7_9FIRM</name>
<sequence>MKKKKQYKMKTKHLITMMTILCLGLIVLSLSTSFSFAPVRNVLGYVIVPFQNGINEVGTWMTDQKKGFQSMKKLAAENEELQKQVDELQAKNTTLSQDQEELDRLRALYSLDTDYSEYDKVAAQVIGKDTGNWYSTFLINRGSSDGIEVDMNVIADGGLVGIVTETGAHWATVRSIIDDSSNVSATVTSISQNCMVTGDLQMMDDGKIRFIQLTDKEDQVHEGDKIVTSSVSNKFLKGILIGYISEVSTDANKLTKSGTIIPAVDFNDIQEVLVIKELKQQKTDDVTSEESQTPDDSTTPTPDPAQDTQEDTKE</sequence>
<evidence type="ECO:0000256" key="1">
    <source>
        <dbReference type="ARBA" id="ARBA00009369"/>
    </source>
</evidence>
<dbReference type="NCBIfam" id="TIGR00219">
    <property type="entry name" value="mreC"/>
    <property type="match status" value="1"/>
</dbReference>